<name>F4S6Z8_MELLP</name>
<proteinExistence type="predicted"/>
<sequence>MTLDRLMSHHNTRNTQLPVEIVEIILNAYIKNAGFMEQDPLNSANISYLHPEISRQLLRLRLLAKSWNEAIVPFVYKALYLNTTRKANILLTSWKGAPHLESLSINCNSLGSLNLNVGSLPNLAHLCLVVRPGNMEALTRFCQAEDRKIKFLELISPGARDQCRPIFMALKDSLETIFVDPVPGRFPRDVANLEFVNLRVVRCLTCASSPSGYAWLHKPIFKNMQVLIAHYWHGSAYWKQLLKLIQRKPIELPPKFKRIVFISSKGPSLEDNELVAAFKSHKIECVFAYHLRYKQIMDLQNWNGKHTKGQRANE</sequence>
<evidence type="ECO:0008006" key="3">
    <source>
        <dbReference type="Google" id="ProtNLM"/>
    </source>
</evidence>
<dbReference type="KEGG" id="mlr:MELLADRAFT_68488"/>
<keyword evidence="2" id="KW-1185">Reference proteome</keyword>
<dbReference type="EMBL" id="GL883157">
    <property type="protein sequence ID" value="EGF99593.1"/>
    <property type="molecule type" value="Genomic_DNA"/>
</dbReference>
<dbReference type="Proteomes" id="UP000001072">
    <property type="component" value="Unassembled WGS sequence"/>
</dbReference>
<dbReference type="VEuPathDB" id="FungiDB:MELLADRAFT_68488"/>
<gene>
    <name evidence="1" type="ORF">MELLADRAFT_68488</name>
</gene>
<reference evidence="2" key="1">
    <citation type="journal article" date="2011" name="Proc. Natl. Acad. Sci. U.S.A.">
        <title>Obligate biotrophy features unraveled by the genomic analysis of rust fungi.</title>
        <authorList>
            <person name="Duplessis S."/>
            <person name="Cuomo C.A."/>
            <person name="Lin Y.-C."/>
            <person name="Aerts A."/>
            <person name="Tisserant E."/>
            <person name="Veneault-Fourrey C."/>
            <person name="Joly D.L."/>
            <person name="Hacquard S."/>
            <person name="Amselem J."/>
            <person name="Cantarel B.L."/>
            <person name="Chiu R."/>
            <person name="Coutinho P.M."/>
            <person name="Feau N."/>
            <person name="Field M."/>
            <person name="Frey P."/>
            <person name="Gelhaye E."/>
            <person name="Goldberg J."/>
            <person name="Grabherr M.G."/>
            <person name="Kodira C.D."/>
            <person name="Kohler A."/>
            <person name="Kuees U."/>
            <person name="Lindquist E.A."/>
            <person name="Lucas S.M."/>
            <person name="Mago R."/>
            <person name="Mauceli E."/>
            <person name="Morin E."/>
            <person name="Murat C."/>
            <person name="Pangilinan J.L."/>
            <person name="Park R."/>
            <person name="Pearson M."/>
            <person name="Quesneville H."/>
            <person name="Rouhier N."/>
            <person name="Sakthikumar S."/>
            <person name="Salamov A.A."/>
            <person name="Schmutz J."/>
            <person name="Selles B."/>
            <person name="Shapiro H."/>
            <person name="Tanguay P."/>
            <person name="Tuskan G.A."/>
            <person name="Henrissat B."/>
            <person name="Van de Peer Y."/>
            <person name="Rouze P."/>
            <person name="Ellis J.G."/>
            <person name="Dodds P.N."/>
            <person name="Schein J.E."/>
            <person name="Zhong S."/>
            <person name="Hamelin R.C."/>
            <person name="Grigoriev I.V."/>
            <person name="Szabo L.J."/>
            <person name="Martin F."/>
        </authorList>
    </citation>
    <scope>NUCLEOTIDE SEQUENCE [LARGE SCALE GENOMIC DNA]</scope>
    <source>
        <strain evidence="2">98AG31 / pathotype 3-4-7</strain>
    </source>
</reference>
<dbReference type="HOGENOM" id="CLU_032925_0_0_1"/>
<evidence type="ECO:0000313" key="2">
    <source>
        <dbReference type="Proteomes" id="UP000001072"/>
    </source>
</evidence>
<accession>F4S6Z8</accession>
<protein>
    <recommendedName>
        <fullName evidence="3">F-box domain-containing protein</fullName>
    </recommendedName>
</protein>
<evidence type="ECO:0000313" key="1">
    <source>
        <dbReference type="EMBL" id="EGF99593.1"/>
    </source>
</evidence>
<dbReference type="InParanoid" id="F4S6Z8"/>
<organism evidence="2">
    <name type="scientific">Melampsora larici-populina (strain 98AG31 / pathotype 3-4-7)</name>
    <name type="common">Poplar leaf rust fungus</name>
    <dbReference type="NCBI Taxonomy" id="747676"/>
    <lineage>
        <taxon>Eukaryota</taxon>
        <taxon>Fungi</taxon>
        <taxon>Dikarya</taxon>
        <taxon>Basidiomycota</taxon>
        <taxon>Pucciniomycotina</taxon>
        <taxon>Pucciniomycetes</taxon>
        <taxon>Pucciniales</taxon>
        <taxon>Melampsoraceae</taxon>
        <taxon>Melampsora</taxon>
    </lineage>
</organism>
<dbReference type="GeneID" id="18931045"/>
<dbReference type="RefSeq" id="XP_007417143.1">
    <property type="nucleotide sequence ID" value="XM_007417081.1"/>
</dbReference>
<dbReference type="OrthoDB" id="2505334at2759"/>
<dbReference type="AlphaFoldDB" id="F4S6Z8"/>